<accession>A0A8B9X2F7</accession>
<organism evidence="4 5">
    <name type="scientific">Bos mutus grunniens</name>
    <name type="common">Wild yak</name>
    <name type="synonym">Bos grunniens</name>
    <dbReference type="NCBI Taxonomy" id="30521"/>
    <lineage>
        <taxon>Eukaryota</taxon>
        <taxon>Metazoa</taxon>
        <taxon>Chordata</taxon>
        <taxon>Craniata</taxon>
        <taxon>Vertebrata</taxon>
        <taxon>Euteleostomi</taxon>
        <taxon>Mammalia</taxon>
        <taxon>Eutheria</taxon>
        <taxon>Laurasiatheria</taxon>
        <taxon>Artiodactyla</taxon>
        <taxon>Ruminantia</taxon>
        <taxon>Pecora</taxon>
        <taxon>Bovidae</taxon>
        <taxon>Bovinae</taxon>
        <taxon>Bos</taxon>
    </lineage>
</organism>
<dbReference type="Ensembl" id="ENSBGRT00000017852.1">
    <property type="protein sequence ID" value="ENSBGRP00000015483.1"/>
    <property type="gene ID" value="ENSBGRG00000009732.1"/>
</dbReference>
<dbReference type="GeneTree" id="ENSGT01150000286929"/>
<dbReference type="InterPro" id="IPR043502">
    <property type="entry name" value="DNA/RNA_pol_sf"/>
</dbReference>
<evidence type="ECO:0000256" key="2">
    <source>
        <dbReference type="SAM" id="MobiDB-lite"/>
    </source>
</evidence>
<reference evidence="4" key="1">
    <citation type="submission" date="2019-05" db="EMBL/GenBank/DDBJ databases">
        <authorList>
            <person name="Zhang S."/>
            <person name="Liu J."/>
        </authorList>
    </citation>
    <scope>NUCLEOTIDE SEQUENCE [LARGE SCALE GENOMIC DNA]</scope>
</reference>
<reference evidence="4" key="2">
    <citation type="submission" date="2025-08" db="UniProtKB">
        <authorList>
            <consortium name="Ensembl"/>
        </authorList>
    </citation>
    <scope>IDENTIFICATION</scope>
</reference>
<dbReference type="SUPFAM" id="SSF56672">
    <property type="entry name" value="DNA/RNA polymerases"/>
    <property type="match status" value="1"/>
</dbReference>
<sequence>MARIHRRTVQKDLHNPDNHDGVITTLEPDILECEVKWALESITTHKASGGDRIPVELFQILKDDAVKVLHSICQQIWKTQQWPQHWKRSVFIPIPKKGNAKEYSNYHTITLISQASKVMLKILQARLQQYVNRELPDVQAGFRKGRGTRDQIANIRWIIKKAREFQKNIYFCFIDYAKASDCVDHNKLWKILKEMGIPDHLICLLRNLYAGQERTVRTRHGTTDWFQIGKGVRQGCILSPCLFNFYAEYIMRNAGREEAQAGIKTAGRNINNLRYADDTTLIAESEEELKGLLTKVKVESEKVGLKLNIQKTKIMASGPITSWQKMGKPWKQWLTLFWGSKITADGDCSHEIKRRFLLGRKVITNLDSIFKSRDITLPTKVRLVQAMVFPVVMYGRESWTVKAERPRIDAFELWCWTGLLRVP</sequence>
<dbReference type="CDD" id="cd01650">
    <property type="entry name" value="RT_nLTR_like"/>
    <property type="match status" value="1"/>
</dbReference>
<evidence type="ECO:0000256" key="1">
    <source>
        <dbReference type="ARBA" id="ARBA00012493"/>
    </source>
</evidence>
<evidence type="ECO:0000313" key="5">
    <source>
        <dbReference type="Proteomes" id="UP000694520"/>
    </source>
</evidence>
<feature type="compositionally biased region" description="Basic and acidic residues" evidence="2">
    <location>
        <begin position="9"/>
        <end position="20"/>
    </location>
</feature>
<dbReference type="PROSITE" id="PS50878">
    <property type="entry name" value="RT_POL"/>
    <property type="match status" value="1"/>
</dbReference>
<dbReference type="InterPro" id="IPR000477">
    <property type="entry name" value="RT_dom"/>
</dbReference>
<evidence type="ECO:0000259" key="3">
    <source>
        <dbReference type="PROSITE" id="PS50878"/>
    </source>
</evidence>
<dbReference type="AlphaFoldDB" id="A0A8B9X2F7"/>
<dbReference type="PANTHER" id="PTHR47027">
    <property type="entry name" value="REVERSE TRANSCRIPTASE DOMAIN-CONTAINING PROTEIN"/>
    <property type="match status" value="1"/>
</dbReference>
<protein>
    <recommendedName>
        <fullName evidence="1">RNA-directed DNA polymerase</fullName>
        <ecNumber evidence="1">2.7.7.49</ecNumber>
    </recommendedName>
</protein>
<keyword evidence="5" id="KW-1185">Reference proteome</keyword>
<dbReference type="GO" id="GO:0003964">
    <property type="term" value="F:RNA-directed DNA polymerase activity"/>
    <property type="evidence" value="ECO:0007669"/>
    <property type="project" value="UniProtKB-EC"/>
</dbReference>
<feature type="domain" description="Reverse transcriptase" evidence="3">
    <location>
        <begin position="75"/>
        <end position="342"/>
    </location>
</feature>
<proteinExistence type="predicted"/>
<dbReference type="Proteomes" id="UP000694520">
    <property type="component" value="Chromosome 18"/>
</dbReference>
<evidence type="ECO:0000313" key="4">
    <source>
        <dbReference type="Ensembl" id="ENSBGRP00000015483.1"/>
    </source>
</evidence>
<dbReference type="PANTHER" id="PTHR47027:SF8">
    <property type="entry name" value="RIBONUCLEASE H"/>
    <property type="match status" value="1"/>
</dbReference>
<name>A0A8B9X2F7_BOSMU</name>
<dbReference type="Pfam" id="PF00078">
    <property type="entry name" value="RVT_1"/>
    <property type="match status" value="1"/>
</dbReference>
<reference evidence="4" key="3">
    <citation type="submission" date="2025-09" db="UniProtKB">
        <authorList>
            <consortium name="Ensembl"/>
        </authorList>
    </citation>
    <scope>IDENTIFICATION</scope>
</reference>
<feature type="region of interest" description="Disordered" evidence="2">
    <location>
        <begin position="1"/>
        <end position="20"/>
    </location>
</feature>
<dbReference type="EC" id="2.7.7.49" evidence="1"/>